<dbReference type="Pfam" id="PF12796">
    <property type="entry name" value="Ank_2"/>
    <property type="match status" value="1"/>
</dbReference>
<dbReference type="Gene3D" id="1.25.40.20">
    <property type="entry name" value="Ankyrin repeat-containing domain"/>
    <property type="match status" value="1"/>
</dbReference>
<dbReference type="Proteomes" id="UP000001542">
    <property type="component" value="Unassembled WGS sequence"/>
</dbReference>
<dbReference type="SMR" id="A2DL01"/>
<dbReference type="EMBL" id="DS113213">
    <property type="protein sequence ID" value="EAY18954.1"/>
    <property type="molecule type" value="Genomic_DNA"/>
</dbReference>
<evidence type="ECO:0000313" key="3">
    <source>
        <dbReference type="EMBL" id="EAY18954.1"/>
    </source>
</evidence>
<organism evidence="3 4">
    <name type="scientific">Trichomonas vaginalis (strain ATCC PRA-98 / G3)</name>
    <dbReference type="NCBI Taxonomy" id="412133"/>
    <lineage>
        <taxon>Eukaryota</taxon>
        <taxon>Metamonada</taxon>
        <taxon>Parabasalia</taxon>
        <taxon>Trichomonadida</taxon>
        <taxon>Trichomonadidae</taxon>
        <taxon>Trichomonas</taxon>
    </lineage>
</organism>
<keyword evidence="4" id="KW-1185">Reference proteome</keyword>
<feature type="domain" description="DUF3447" evidence="2">
    <location>
        <begin position="179"/>
        <end position="253"/>
    </location>
</feature>
<gene>
    <name evidence="3" type="ORF">TVAG_146980</name>
</gene>
<dbReference type="RefSeq" id="XP_001579940.1">
    <property type="nucleotide sequence ID" value="XM_001579890.1"/>
</dbReference>
<dbReference type="Pfam" id="PF11929">
    <property type="entry name" value="DUF3447"/>
    <property type="match status" value="1"/>
</dbReference>
<protein>
    <recommendedName>
        <fullName evidence="2">DUF3447 domain-containing protein</fullName>
    </recommendedName>
</protein>
<dbReference type="PROSITE" id="PS50297">
    <property type="entry name" value="ANK_REP_REGION"/>
    <property type="match status" value="2"/>
</dbReference>
<reference evidence="3" key="1">
    <citation type="submission" date="2006-10" db="EMBL/GenBank/DDBJ databases">
        <authorList>
            <person name="Amadeo P."/>
            <person name="Zhao Q."/>
            <person name="Wortman J."/>
            <person name="Fraser-Liggett C."/>
            <person name="Carlton J."/>
        </authorList>
    </citation>
    <scope>NUCLEOTIDE SEQUENCE</scope>
    <source>
        <strain evidence="3">G3</strain>
    </source>
</reference>
<evidence type="ECO:0000313" key="4">
    <source>
        <dbReference type="Proteomes" id="UP000001542"/>
    </source>
</evidence>
<dbReference type="KEGG" id="tva:5464472"/>
<dbReference type="STRING" id="5722.A2DL01"/>
<evidence type="ECO:0000259" key="2">
    <source>
        <dbReference type="Pfam" id="PF11929"/>
    </source>
</evidence>
<dbReference type="PROSITE" id="PS50088">
    <property type="entry name" value="ANK_REPEAT"/>
    <property type="match status" value="2"/>
</dbReference>
<name>A2DL01_TRIV3</name>
<evidence type="ECO:0000256" key="1">
    <source>
        <dbReference type="PROSITE-ProRule" id="PRU00023"/>
    </source>
</evidence>
<reference evidence="3" key="2">
    <citation type="journal article" date="2007" name="Science">
        <title>Draft genome sequence of the sexually transmitted pathogen Trichomonas vaginalis.</title>
        <authorList>
            <person name="Carlton J.M."/>
            <person name="Hirt R.P."/>
            <person name="Silva J.C."/>
            <person name="Delcher A.L."/>
            <person name="Schatz M."/>
            <person name="Zhao Q."/>
            <person name="Wortman J.R."/>
            <person name="Bidwell S.L."/>
            <person name="Alsmark U.C.M."/>
            <person name="Besteiro S."/>
            <person name="Sicheritz-Ponten T."/>
            <person name="Noel C.J."/>
            <person name="Dacks J.B."/>
            <person name="Foster P.G."/>
            <person name="Simillion C."/>
            <person name="Van de Peer Y."/>
            <person name="Miranda-Saavedra D."/>
            <person name="Barton G.J."/>
            <person name="Westrop G.D."/>
            <person name="Mueller S."/>
            <person name="Dessi D."/>
            <person name="Fiori P.L."/>
            <person name="Ren Q."/>
            <person name="Paulsen I."/>
            <person name="Zhang H."/>
            <person name="Bastida-Corcuera F.D."/>
            <person name="Simoes-Barbosa A."/>
            <person name="Brown M.T."/>
            <person name="Hayes R.D."/>
            <person name="Mukherjee M."/>
            <person name="Okumura C.Y."/>
            <person name="Schneider R."/>
            <person name="Smith A.J."/>
            <person name="Vanacova S."/>
            <person name="Villalvazo M."/>
            <person name="Haas B.J."/>
            <person name="Pertea M."/>
            <person name="Feldblyum T.V."/>
            <person name="Utterback T.R."/>
            <person name="Shu C.L."/>
            <person name="Osoegawa K."/>
            <person name="de Jong P.J."/>
            <person name="Hrdy I."/>
            <person name="Horvathova L."/>
            <person name="Zubacova Z."/>
            <person name="Dolezal P."/>
            <person name="Malik S.B."/>
            <person name="Logsdon J.M. Jr."/>
            <person name="Henze K."/>
            <person name="Gupta A."/>
            <person name="Wang C.C."/>
            <person name="Dunne R.L."/>
            <person name="Upcroft J.A."/>
            <person name="Upcroft P."/>
            <person name="White O."/>
            <person name="Salzberg S.L."/>
            <person name="Tang P."/>
            <person name="Chiu C.-H."/>
            <person name="Lee Y.-S."/>
            <person name="Embley T.M."/>
            <person name="Coombs G.H."/>
            <person name="Mottram J.C."/>
            <person name="Tachezy J."/>
            <person name="Fraser-Liggett C.M."/>
            <person name="Johnson P.J."/>
        </authorList>
    </citation>
    <scope>NUCLEOTIDE SEQUENCE [LARGE SCALE GENOMIC DNA]</scope>
    <source>
        <strain evidence="3">G3</strain>
    </source>
</reference>
<dbReference type="OrthoDB" id="1711136at2759"/>
<dbReference type="InParanoid" id="A2DL01"/>
<dbReference type="PANTHER" id="PTHR24182:SF13">
    <property type="entry name" value="LD18443P"/>
    <property type="match status" value="1"/>
</dbReference>
<dbReference type="AlphaFoldDB" id="A2DL01"/>
<dbReference type="SUPFAM" id="SSF48403">
    <property type="entry name" value="Ankyrin repeat"/>
    <property type="match status" value="1"/>
</dbReference>
<accession>A2DL01</accession>
<dbReference type="VEuPathDB" id="TrichDB:TVAGG3_0362230"/>
<feature type="repeat" description="ANK" evidence="1">
    <location>
        <begin position="293"/>
        <end position="325"/>
    </location>
</feature>
<sequence>MNSYEMLYRLKTNNEAEIKFIYTEFKSAVLESMKYSPKNILKDVSEIVRYNNRFLKSYLTFAKLIYEDYHPRECKGISTLFDYYIYKQYGVILDSEHNYFKNNDSIDISFEVHEENTIYNAIMNDDKEKLITFTEKEEFDKDQKLKSDFYPVSSDRYSLLEICCYHGSANCFKYLRTQFNSEITETCLCFSYLNENSSISKECWKSQKPNKQCMNYAIITHNMNRVIHLAYDYDIEIDLLQCSLHKNLQALFLGLEKNNNISKCFIYASLFNIKLLNIYFMIHGAKVNYKDENGETALHFSAMYGSIETIQFLISKGANVNAIDGNGKTPIHNAAERGDAEIVKFLISSRADTKTKNKHSETALDIAKRKGFSEIEKLLSC</sequence>
<dbReference type="InterPro" id="IPR020683">
    <property type="entry name" value="DUF3447"/>
</dbReference>
<dbReference type="SMART" id="SM00248">
    <property type="entry name" value="ANK"/>
    <property type="match status" value="3"/>
</dbReference>
<dbReference type="VEuPathDB" id="TrichDB:TVAG_146980"/>
<dbReference type="InterPro" id="IPR002110">
    <property type="entry name" value="Ankyrin_rpt"/>
</dbReference>
<dbReference type="InterPro" id="IPR036770">
    <property type="entry name" value="Ankyrin_rpt-contain_sf"/>
</dbReference>
<keyword evidence="1" id="KW-0040">ANK repeat</keyword>
<dbReference type="eggNOG" id="KOG4177">
    <property type="taxonomic scope" value="Eukaryota"/>
</dbReference>
<feature type="repeat" description="ANK" evidence="1">
    <location>
        <begin position="326"/>
        <end position="358"/>
    </location>
</feature>
<proteinExistence type="predicted"/>
<dbReference type="PANTHER" id="PTHR24182">
    <property type="entry name" value="ANKYRIN REPEAT AND SOCS BOX CONTAINING 4"/>
    <property type="match status" value="1"/>
</dbReference>